<sequence length="65" mass="8156">MYWDKLLVFFIFHYLLFHYGLMYYYFHGIAKDSGLYGRIFHMRFYVSGLNRFNFQDFFFPELTNP</sequence>
<evidence type="ECO:0000256" key="1">
    <source>
        <dbReference type="SAM" id="Phobius"/>
    </source>
</evidence>
<keyword evidence="1" id="KW-1133">Transmembrane helix</keyword>
<dbReference type="Proteomes" id="UP000011873">
    <property type="component" value="Unassembled WGS sequence"/>
</dbReference>
<name>M6BUI7_LEPBO</name>
<gene>
    <name evidence="2" type="ORF">LEP1GSC016_1789</name>
</gene>
<accession>M6BUI7</accession>
<evidence type="ECO:0000313" key="3">
    <source>
        <dbReference type="Proteomes" id="UP000011873"/>
    </source>
</evidence>
<feature type="transmembrane region" description="Helical" evidence="1">
    <location>
        <begin position="6"/>
        <end position="26"/>
    </location>
</feature>
<dbReference type="AlphaFoldDB" id="M6BUI7"/>
<comment type="caution">
    <text evidence="2">The sequence shown here is derived from an EMBL/GenBank/DDBJ whole genome shotgun (WGS) entry which is preliminary data.</text>
</comment>
<organism evidence="2 3">
    <name type="scientific">Leptospira borgpetersenii serovar Hardjo-bovis str. Sponselee</name>
    <dbReference type="NCBI Taxonomy" id="1303729"/>
    <lineage>
        <taxon>Bacteria</taxon>
        <taxon>Pseudomonadati</taxon>
        <taxon>Spirochaetota</taxon>
        <taxon>Spirochaetia</taxon>
        <taxon>Leptospirales</taxon>
        <taxon>Leptospiraceae</taxon>
        <taxon>Leptospira</taxon>
    </lineage>
</organism>
<keyword evidence="1" id="KW-0812">Transmembrane</keyword>
<protein>
    <submittedName>
        <fullName evidence="2">Uncharacterized protein</fullName>
    </submittedName>
</protein>
<evidence type="ECO:0000313" key="2">
    <source>
        <dbReference type="EMBL" id="EMJ77470.1"/>
    </source>
</evidence>
<proteinExistence type="predicted"/>
<dbReference type="EMBL" id="ANMU01000184">
    <property type="protein sequence ID" value="EMJ77470.1"/>
    <property type="molecule type" value="Genomic_DNA"/>
</dbReference>
<reference evidence="2 3" key="1">
    <citation type="submission" date="2013-01" db="EMBL/GenBank/DDBJ databases">
        <authorList>
            <person name="Harkins D.M."/>
            <person name="Durkin A.S."/>
            <person name="Brinkac L.M."/>
            <person name="Haft D.H."/>
            <person name="Selengut J.D."/>
            <person name="Sanka R."/>
            <person name="DePew J."/>
            <person name="Purushe J."/>
            <person name="Galloway R.L."/>
            <person name="Vinetz J.M."/>
            <person name="Sutton G.G."/>
            <person name="Nierman W.C."/>
            <person name="Fouts D.E."/>
        </authorList>
    </citation>
    <scope>NUCLEOTIDE SEQUENCE [LARGE SCALE GENOMIC DNA]</scope>
    <source>
        <strain evidence="2 3">Sponselee CDC</strain>
    </source>
</reference>
<keyword evidence="1" id="KW-0472">Membrane</keyword>
<dbReference type="PATRIC" id="fig|1218567.3.peg.4310"/>